<evidence type="ECO:0000256" key="3">
    <source>
        <dbReference type="ARBA" id="ARBA00006016"/>
    </source>
</evidence>
<comment type="function">
    <text evidence="1 11">Functions by promoting the formation of the first peptide bond.</text>
</comment>
<feature type="modified residue" description="Hypusine" evidence="11">
    <location>
        <position position="36"/>
    </location>
</feature>
<dbReference type="GO" id="GO:0003746">
    <property type="term" value="F:translation elongation factor activity"/>
    <property type="evidence" value="ECO:0007669"/>
    <property type="project" value="InterPro"/>
</dbReference>
<dbReference type="InterPro" id="IPR008991">
    <property type="entry name" value="Translation_prot_SH3-like_sf"/>
</dbReference>
<accession>A0A7T9DJN1</accession>
<keyword evidence="6 11" id="KW-0396">Initiation factor</keyword>
<dbReference type="Gene3D" id="2.30.30.30">
    <property type="match status" value="1"/>
</dbReference>
<dbReference type="Pfam" id="PF21485">
    <property type="entry name" value="IF5A-like_N"/>
    <property type="match status" value="1"/>
</dbReference>
<dbReference type="InterPro" id="IPR022847">
    <property type="entry name" value="Transl_elong_IF5A_arc"/>
</dbReference>
<evidence type="ECO:0000256" key="1">
    <source>
        <dbReference type="ARBA" id="ARBA00003980"/>
    </source>
</evidence>
<comment type="similarity">
    <text evidence="3 11">Belongs to the eIF-5A family.</text>
</comment>
<gene>
    <name evidence="11" type="primary">eif5a</name>
    <name evidence="13" type="ORF">IPJ89_05365</name>
</gene>
<evidence type="ECO:0000256" key="11">
    <source>
        <dbReference type="HAMAP-Rule" id="MF_00085"/>
    </source>
</evidence>
<organism evidence="13">
    <name type="scientific">Candidatus Iainarchaeum sp</name>
    <dbReference type="NCBI Taxonomy" id="3101447"/>
    <lineage>
        <taxon>Archaea</taxon>
        <taxon>Candidatus Iainarchaeota</taxon>
        <taxon>Candidatus Iainarchaeia</taxon>
        <taxon>Candidatus Iainarchaeales</taxon>
        <taxon>Candidatus Iainarchaeaceae</taxon>
        <taxon>Candidatus Iainarchaeum</taxon>
    </lineage>
</organism>
<dbReference type="InterPro" id="IPR020189">
    <property type="entry name" value="IF5A_C"/>
</dbReference>
<dbReference type="SUPFAM" id="SSF50104">
    <property type="entry name" value="Translation proteins SH3-like domain"/>
    <property type="match status" value="1"/>
</dbReference>
<proteinExistence type="inferred from homology"/>
<dbReference type="GO" id="GO:0005737">
    <property type="term" value="C:cytoplasm"/>
    <property type="evidence" value="ECO:0007669"/>
    <property type="project" value="UniProtKB-SubCell"/>
</dbReference>
<evidence type="ECO:0000256" key="2">
    <source>
        <dbReference type="ARBA" id="ARBA00004496"/>
    </source>
</evidence>
<dbReference type="InterPro" id="IPR012340">
    <property type="entry name" value="NA-bd_OB-fold"/>
</dbReference>
<evidence type="ECO:0000256" key="7">
    <source>
        <dbReference type="ARBA" id="ARBA00022917"/>
    </source>
</evidence>
<evidence type="ECO:0000313" key="13">
    <source>
        <dbReference type="EMBL" id="QQR92545.1"/>
    </source>
</evidence>
<keyword evidence="8 11" id="KW-0385">Hypusine</keyword>
<dbReference type="SUPFAM" id="SSF50249">
    <property type="entry name" value="Nucleic acid-binding proteins"/>
    <property type="match status" value="1"/>
</dbReference>
<dbReference type="HAMAP" id="MF_00085">
    <property type="entry name" value="eIF_5A"/>
    <property type="match status" value="1"/>
</dbReference>
<evidence type="ECO:0000256" key="5">
    <source>
        <dbReference type="ARBA" id="ARBA00022490"/>
    </source>
</evidence>
<dbReference type="EMBL" id="CP064981">
    <property type="protein sequence ID" value="QQR92545.1"/>
    <property type="molecule type" value="Genomic_DNA"/>
</dbReference>
<dbReference type="PROSITE" id="PS00302">
    <property type="entry name" value="IF5A_HYPUSINE"/>
    <property type="match status" value="1"/>
</dbReference>
<evidence type="ECO:0000256" key="10">
    <source>
        <dbReference type="ARBA" id="ARBA00032163"/>
    </source>
</evidence>
<dbReference type="GO" id="GO:0003723">
    <property type="term" value="F:RNA binding"/>
    <property type="evidence" value="ECO:0007669"/>
    <property type="project" value="InterPro"/>
</dbReference>
<dbReference type="InterPro" id="IPR019769">
    <property type="entry name" value="Trans_elong_IF5A_hypusine_site"/>
</dbReference>
<dbReference type="NCBIfam" id="NF003076">
    <property type="entry name" value="PRK03999.1"/>
    <property type="match status" value="1"/>
</dbReference>
<dbReference type="InterPro" id="IPR048670">
    <property type="entry name" value="IF5A-like_N"/>
</dbReference>
<dbReference type="Gene3D" id="2.40.50.140">
    <property type="entry name" value="Nucleic acid-binding proteins"/>
    <property type="match status" value="1"/>
</dbReference>
<keyword evidence="7 11" id="KW-0648">Protein biosynthesis</keyword>
<reference evidence="13" key="1">
    <citation type="submission" date="2020-11" db="EMBL/GenBank/DDBJ databases">
        <title>Connecting structure to function with the recovery of over 1000 high-quality activated sludge metagenome-assembled genomes encoding full-length rRNA genes using long-read sequencing.</title>
        <authorList>
            <person name="Singleton C.M."/>
            <person name="Petriglieri F."/>
            <person name="Kristensen J.M."/>
            <person name="Kirkegaard R.H."/>
            <person name="Michaelsen T.Y."/>
            <person name="Andersen M.H."/>
            <person name="Karst S.M."/>
            <person name="Dueholm M.S."/>
            <person name="Nielsen P.H."/>
            <person name="Albertsen M."/>
        </authorList>
    </citation>
    <scope>NUCLEOTIDE SEQUENCE</scope>
    <source>
        <strain evidence="13">Fred_18-Q3-R57-64_BAT3C.431</strain>
    </source>
</reference>
<dbReference type="InterPro" id="IPR014722">
    <property type="entry name" value="Rib_uL2_dom2"/>
</dbReference>
<dbReference type="GO" id="GO:0043022">
    <property type="term" value="F:ribosome binding"/>
    <property type="evidence" value="ECO:0007669"/>
    <property type="project" value="InterPro"/>
</dbReference>
<sequence>MEIKFTKTGQLREGGYVMVDGFVCQIKSIEKSKPGKHGSAKARITATGVFDNQKRTLMQPTSADAEVPMVERGNAQVVAVMGGQLQIMDVTSYETFNVAKPAELKDLKSGDEVEYLRAETQFRILRKKNA</sequence>
<dbReference type="NCBIfam" id="TIGR00037">
    <property type="entry name" value="eIF_5A"/>
    <property type="match status" value="1"/>
</dbReference>
<dbReference type="SMART" id="SM01376">
    <property type="entry name" value="eIF-5a"/>
    <property type="match status" value="1"/>
</dbReference>
<feature type="domain" description="Translation initiation factor 5A C-terminal" evidence="12">
    <location>
        <begin position="69"/>
        <end position="128"/>
    </location>
</feature>
<dbReference type="Proteomes" id="UP000596004">
    <property type="component" value="Chromosome"/>
</dbReference>
<evidence type="ECO:0000256" key="4">
    <source>
        <dbReference type="ARBA" id="ARBA00016327"/>
    </source>
</evidence>
<name>A0A7T9DJN1_9ARCH</name>
<protein>
    <recommendedName>
        <fullName evidence="4 11">Translation initiation factor 5A</fullName>
    </recommendedName>
    <alternativeName>
        <fullName evidence="10 11">Hypusine-containing protein</fullName>
    </alternativeName>
    <alternativeName>
        <fullName evidence="9 11">eIF-5A</fullName>
    </alternativeName>
</protein>
<dbReference type="GO" id="GO:0045901">
    <property type="term" value="P:positive regulation of translational elongation"/>
    <property type="evidence" value="ECO:0007669"/>
    <property type="project" value="InterPro"/>
</dbReference>
<keyword evidence="5 11" id="KW-0963">Cytoplasm</keyword>
<dbReference type="GO" id="GO:0003743">
    <property type="term" value="F:translation initiation factor activity"/>
    <property type="evidence" value="ECO:0007669"/>
    <property type="project" value="UniProtKB-UniRule"/>
</dbReference>
<dbReference type="GO" id="GO:0045905">
    <property type="term" value="P:positive regulation of translational termination"/>
    <property type="evidence" value="ECO:0007669"/>
    <property type="project" value="InterPro"/>
</dbReference>
<dbReference type="AlphaFoldDB" id="A0A7T9DJN1"/>
<comment type="subcellular location">
    <subcellularLocation>
        <location evidence="2 11">Cytoplasm</location>
    </subcellularLocation>
</comment>
<dbReference type="PANTHER" id="PTHR11673">
    <property type="entry name" value="TRANSLATION INITIATION FACTOR 5A FAMILY MEMBER"/>
    <property type="match status" value="1"/>
</dbReference>
<dbReference type="PIRSF" id="PIRSF003025">
    <property type="entry name" value="eIF5A"/>
    <property type="match status" value="1"/>
</dbReference>
<evidence type="ECO:0000256" key="6">
    <source>
        <dbReference type="ARBA" id="ARBA00022540"/>
    </source>
</evidence>
<evidence type="ECO:0000259" key="12">
    <source>
        <dbReference type="SMART" id="SM01376"/>
    </source>
</evidence>
<evidence type="ECO:0000256" key="8">
    <source>
        <dbReference type="ARBA" id="ARBA00023071"/>
    </source>
</evidence>
<evidence type="ECO:0000256" key="9">
    <source>
        <dbReference type="ARBA" id="ARBA00032030"/>
    </source>
</evidence>
<dbReference type="InterPro" id="IPR001884">
    <property type="entry name" value="IF5A-like"/>
</dbReference>